<evidence type="ECO:0000256" key="4">
    <source>
        <dbReference type="ARBA" id="ARBA00022692"/>
    </source>
</evidence>
<dbReference type="Proteomes" id="UP000268908">
    <property type="component" value="Unassembled WGS sequence"/>
</dbReference>
<dbReference type="GO" id="GO:0034040">
    <property type="term" value="F:ATPase-coupled lipid transmembrane transporter activity"/>
    <property type="evidence" value="ECO:0007669"/>
    <property type="project" value="TreeGrafter"/>
</dbReference>
<gene>
    <name evidence="14" type="ORF">DFR35_1376</name>
</gene>
<keyword evidence="5" id="KW-0547">Nucleotide-binding</keyword>
<dbReference type="Gene3D" id="1.20.1560.10">
    <property type="entry name" value="ABC transporter type 1, transmembrane domain"/>
    <property type="match status" value="1"/>
</dbReference>
<dbReference type="InterPro" id="IPR011527">
    <property type="entry name" value="ABC1_TM_dom"/>
</dbReference>
<keyword evidence="7 10" id="KW-1133">Transmembrane helix</keyword>
<dbReference type="GO" id="GO:0006508">
    <property type="term" value="P:proteolysis"/>
    <property type="evidence" value="ECO:0007669"/>
    <property type="project" value="InterPro"/>
</dbReference>
<evidence type="ECO:0000313" key="14">
    <source>
        <dbReference type="EMBL" id="RLJ64730.1"/>
    </source>
</evidence>
<dbReference type="PROSITE" id="PS00211">
    <property type="entry name" value="ABC_TRANSPORTER_1"/>
    <property type="match status" value="1"/>
</dbReference>
<dbReference type="InterPro" id="IPR027417">
    <property type="entry name" value="P-loop_NTPase"/>
</dbReference>
<dbReference type="InterPro" id="IPR017871">
    <property type="entry name" value="ABC_transporter-like_CS"/>
</dbReference>
<dbReference type="AlphaFoldDB" id="A0A497XCR6"/>
<proteinExistence type="predicted"/>
<dbReference type="InterPro" id="IPR005074">
    <property type="entry name" value="Peptidase_C39"/>
</dbReference>
<dbReference type="Pfam" id="PF00005">
    <property type="entry name" value="ABC_tran"/>
    <property type="match status" value="1"/>
</dbReference>
<dbReference type="InterPro" id="IPR036640">
    <property type="entry name" value="ABC1_TM_sf"/>
</dbReference>
<keyword evidence="8" id="KW-0445">Lipid transport</keyword>
<dbReference type="OrthoDB" id="8554730at2"/>
<feature type="transmembrane region" description="Helical" evidence="10">
    <location>
        <begin position="242"/>
        <end position="263"/>
    </location>
</feature>
<feature type="transmembrane region" description="Helical" evidence="10">
    <location>
        <begin position="275"/>
        <end position="298"/>
    </location>
</feature>
<reference evidence="14 15" key="1">
    <citation type="submission" date="2018-10" db="EMBL/GenBank/DDBJ databases">
        <title>Genomic Encyclopedia of Type Strains, Phase IV (KMG-IV): sequencing the most valuable type-strain genomes for metagenomic binning, comparative biology and taxonomic classification.</title>
        <authorList>
            <person name="Goeker M."/>
        </authorList>
    </citation>
    <scope>NUCLEOTIDE SEQUENCE [LARGE SCALE GENOMIC DNA]</scope>
    <source>
        <strain evidence="14 15">DSM 26916</strain>
    </source>
</reference>
<evidence type="ECO:0000256" key="1">
    <source>
        <dbReference type="ARBA" id="ARBA00004651"/>
    </source>
</evidence>
<feature type="domain" description="ABC transmembrane type-1" evidence="12">
    <location>
        <begin position="168"/>
        <end position="447"/>
    </location>
</feature>
<evidence type="ECO:0000256" key="10">
    <source>
        <dbReference type="SAM" id="Phobius"/>
    </source>
</evidence>
<dbReference type="EMBL" id="RCCI01000005">
    <property type="protein sequence ID" value="RLJ64730.1"/>
    <property type="molecule type" value="Genomic_DNA"/>
</dbReference>
<dbReference type="SMART" id="SM00382">
    <property type="entry name" value="AAA"/>
    <property type="match status" value="1"/>
</dbReference>
<dbReference type="FunFam" id="3.40.50.300:FF:000221">
    <property type="entry name" value="Multidrug ABC transporter ATP-binding protein"/>
    <property type="match status" value="1"/>
</dbReference>
<dbReference type="CDD" id="cd18783">
    <property type="entry name" value="ABC_6TM_PrtD_LapB_HlyB_like"/>
    <property type="match status" value="1"/>
</dbReference>
<dbReference type="GO" id="GO:0005524">
    <property type="term" value="F:ATP binding"/>
    <property type="evidence" value="ECO:0007669"/>
    <property type="project" value="UniProtKB-KW"/>
</dbReference>
<dbReference type="Pfam" id="PF00664">
    <property type="entry name" value="ABC_membrane"/>
    <property type="match status" value="1"/>
</dbReference>
<evidence type="ECO:0000256" key="3">
    <source>
        <dbReference type="ARBA" id="ARBA00022475"/>
    </source>
</evidence>
<evidence type="ECO:0000256" key="2">
    <source>
        <dbReference type="ARBA" id="ARBA00022448"/>
    </source>
</evidence>
<dbReference type="PROSITE" id="PS50893">
    <property type="entry name" value="ABC_TRANSPORTER_2"/>
    <property type="match status" value="1"/>
</dbReference>
<dbReference type="SUPFAM" id="SSF52540">
    <property type="entry name" value="P-loop containing nucleoside triphosphate hydrolases"/>
    <property type="match status" value="1"/>
</dbReference>
<dbReference type="GO" id="GO:0016887">
    <property type="term" value="F:ATP hydrolysis activity"/>
    <property type="evidence" value="ECO:0007669"/>
    <property type="project" value="InterPro"/>
</dbReference>
<feature type="transmembrane region" description="Helical" evidence="10">
    <location>
        <begin position="168"/>
        <end position="190"/>
    </location>
</feature>
<dbReference type="PROSITE" id="PS50990">
    <property type="entry name" value="PEPTIDASE_C39"/>
    <property type="match status" value="1"/>
</dbReference>
<comment type="caution">
    <text evidence="14">The sequence shown here is derived from an EMBL/GenBank/DDBJ whole genome shotgun (WGS) entry which is preliminary data.</text>
</comment>
<evidence type="ECO:0000259" key="12">
    <source>
        <dbReference type="PROSITE" id="PS50929"/>
    </source>
</evidence>
<dbReference type="PANTHER" id="PTHR24221:SF647">
    <property type="entry name" value="BLL6336 PROTEIN"/>
    <property type="match status" value="1"/>
</dbReference>
<organism evidence="14 15">
    <name type="scientific">Sulfurisoma sediminicola</name>
    <dbReference type="NCBI Taxonomy" id="1381557"/>
    <lineage>
        <taxon>Bacteria</taxon>
        <taxon>Pseudomonadati</taxon>
        <taxon>Pseudomonadota</taxon>
        <taxon>Betaproteobacteria</taxon>
        <taxon>Nitrosomonadales</taxon>
        <taxon>Sterolibacteriaceae</taxon>
        <taxon>Sulfurisoma</taxon>
    </lineage>
</organism>
<dbReference type="InterPro" id="IPR039421">
    <property type="entry name" value="Type_1_exporter"/>
</dbReference>
<dbReference type="GO" id="GO:0005886">
    <property type="term" value="C:plasma membrane"/>
    <property type="evidence" value="ECO:0007669"/>
    <property type="project" value="UniProtKB-SubCell"/>
</dbReference>
<accession>A0A497XCR6</accession>
<sequence length="720" mass="79200">MTSTADNGTPGAHTAVQCLTAIAHHHGVTLPPERLVHEYALGTEEPSLSVVVRMAESNGFKAKAEQIDWPRLMGLHGVFPLMARLDNGNWVIIVGVRRDADQERVAIVDPLAAGAEVLLLDAHQFGARWQGQVVLLKRVFKLTDTEQPFGLLWFVPEILRQGGAFRDIAVAAIMLIGLALATPIFFQLIIDKVLVHESYSTLYVLTAGIVAAIAFESVFGFLRQYLLLGATNKIDIRLARRTFAHLLSLPIDFFESVSAGVVVRHMQQVERIRQFLTGKLFLTLLDALALFFFVPLLFFYSAKLGTIVLLFTLAIAAVVAALIKPFQARLRELYEAEGQRQALLVESIHGMRTVKSLALEPKRRKEWDRRSASAIHNHFRVGKISITAQALTQSLEKLMMVAVIAFGARDVFDHTLTVGALIAFQMISGRVVGPLVQIVSLVHEYQETALSVRMLGEIMNRPAEARGRGAGLAPKLAGRITFDRVTFRYPGATNATLDDISLDLQPGMIVGVVGRSGSGKTTLTRLIQGMYPVSQGLIRVDGIDIREIDLSHLRSSIGVVLQDNFIFRGSVRENINATKPDATFEQIVAAAQAAGADEFIERLPQGYETLLEENGSNLSGGQKQRISIARAILPQPRVLILDEAASALDPESEAIFINNLSRIARGKTVLMVSHRMTTLVGAHAIIAMDQGRIADIGTHQELVARCEIYQQLWRQQTIHV</sequence>
<keyword evidence="6 14" id="KW-0067">ATP-binding</keyword>
<dbReference type="InterPro" id="IPR003593">
    <property type="entry name" value="AAA+_ATPase"/>
</dbReference>
<dbReference type="Gene3D" id="3.40.50.300">
    <property type="entry name" value="P-loop containing nucleotide triphosphate hydrolases"/>
    <property type="match status" value="1"/>
</dbReference>
<feature type="domain" description="ABC transporter" evidence="11">
    <location>
        <begin position="480"/>
        <end position="715"/>
    </location>
</feature>
<protein>
    <submittedName>
        <fullName evidence="14">ATP-binding cassette subfamily B protein</fullName>
    </submittedName>
</protein>
<evidence type="ECO:0000256" key="7">
    <source>
        <dbReference type="ARBA" id="ARBA00022989"/>
    </source>
</evidence>
<dbReference type="InterPro" id="IPR003439">
    <property type="entry name" value="ABC_transporter-like_ATP-bd"/>
</dbReference>
<evidence type="ECO:0000256" key="8">
    <source>
        <dbReference type="ARBA" id="ARBA00023055"/>
    </source>
</evidence>
<feature type="transmembrane region" description="Helical" evidence="10">
    <location>
        <begin position="202"/>
        <end position="222"/>
    </location>
</feature>
<evidence type="ECO:0000256" key="6">
    <source>
        <dbReference type="ARBA" id="ARBA00022840"/>
    </source>
</evidence>
<dbReference type="GO" id="GO:0008233">
    <property type="term" value="F:peptidase activity"/>
    <property type="evidence" value="ECO:0007669"/>
    <property type="project" value="InterPro"/>
</dbReference>
<evidence type="ECO:0000259" key="13">
    <source>
        <dbReference type="PROSITE" id="PS50990"/>
    </source>
</evidence>
<dbReference type="GO" id="GO:0140359">
    <property type="term" value="F:ABC-type transporter activity"/>
    <property type="evidence" value="ECO:0007669"/>
    <property type="project" value="InterPro"/>
</dbReference>
<dbReference type="RefSeq" id="WP_121241001.1">
    <property type="nucleotide sequence ID" value="NZ_BHVV01000006.1"/>
</dbReference>
<dbReference type="Gene3D" id="3.90.70.10">
    <property type="entry name" value="Cysteine proteinases"/>
    <property type="match status" value="1"/>
</dbReference>
<keyword evidence="2" id="KW-0813">Transport</keyword>
<keyword evidence="3" id="KW-1003">Cell membrane</keyword>
<dbReference type="SUPFAM" id="SSF90123">
    <property type="entry name" value="ABC transporter transmembrane region"/>
    <property type="match status" value="1"/>
</dbReference>
<evidence type="ECO:0000256" key="9">
    <source>
        <dbReference type="ARBA" id="ARBA00023136"/>
    </source>
</evidence>
<evidence type="ECO:0000313" key="15">
    <source>
        <dbReference type="Proteomes" id="UP000268908"/>
    </source>
</evidence>
<comment type="subcellular location">
    <subcellularLocation>
        <location evidence="1">Cell membrane</location>
        <topology evidence="1">Multi-pass membrane protein</topology>
    </subcellularLocation>
</comment>
<keyword evidence="9 10" id="KW-0472">Membrane</keyword>
<evidence type="ECO:0000256" key="5">
    <source>
        <dbReference type="ARBA" id="ARBA00022741"/>
    </source>
</evidence>
<feature type="transmembrane region" description="Helical" evidence="10">
    <location>
        <begin position="304"/>
        <end position="323"/>
    </location>
</feature>
<keyword evidence="15" id="KW-1185">Reference proteome</keyword>
<keyword evidence="4 10" id="KW-0812">Transmembrane</keyword>
<feature type="domain" description="Peptidase C39" evidence="13">
    <location>
        <begin position="4"/>
        <end position="136"/>
    </location>
</feature>
<dbReference type="PANTHER" id="PTHR24221">
    <property type="entry name" value="ATP-BINDING CASSETTE SUB-FAMILY B"/>
    <property type="match status" value="1"/>
</dbReference>
<dbReference type="Pfam" id="PF03412">
    <property type="entry name" value="Peptidase_C39"/>
    <property type="match status" value="1"/>
</dbReference>
<evidence type="ECO:0000259" key="11">
    <source>
        <dbReference type="PROSITE" id="PS50893"/>
    </source>
</evidence>
<dbReference type="PROSITE" id="PS50929">
    <property type="entry name" value="ABC_TM1F"/>
    <property type="match status" value="1"/>
</dbReference>
<name>A0A497XCR6_9PROT</name>